<dbReference type="AlphaFoldDB" id="N6U523"/>
<dbReference type="InterPro" id="IPR013783">
    <property type="entry name" value="Ig-like_fold"/>
</dbReference>
<dbReference type="PANTHER" id="PTHR13817">
    <property type="entry name" value="TITIN"/>
    <property type="match status" value="1"/>
</dbReference>
<organism evidence="2">
    <name type="scientific">Dendroctonus ponderosae</name>
    <name type="common">Mountain pine beetle</name>
    <dbReference type="NCBI Taxonomy" id="77166"/>
    <lineage>
        <taxon>Eukaryota</taxon>
        <taxon>Metazoa</taxon>
        <taxon>Ecdysozoa</taxon>
        <taxon>Arthropoda</taxon>
        <taxon>Hexapoda</taxon>
        <taxon>Insecta</taxon>
        <taxon>Pterygota</taxon>
        <taxon>Neoptera</taxon>
        <taxon>Endopterygota</taxon>
        <taxon>Coleoptera</taxon>
        <taxon>Polyphaga</taxon>
        <taxon>Cucujiformia</taxon>
        <taxon>Curculionidae</taxon>
        <taxon>Scolytinae</taxon>
        <taxon>Dendroctonus</taxon>
    </lineage>
</organism>
<dbReference type="CDD" id="cd00063">
    <property type="entry name" value="FN3"/>
    <property type="match status" value="2"/>
</dbReference>
<dbReference type="GO" id="GO:0045214">
    <property type="term" value="P:sarcomere organization"/>
    <property type="evidence" value="ECO:0007669"/>
    <property type="project" value="TreeGrafter"/>
</dbReference>
<dbReference type="PANTHER" id="PTHR13817:SF172">
    <property type="entry name" value="IG-LIKE DOMAIN-CONTAINING PROTEIN"/>
    <property type="match status" value="1"/>
</dbReference>
<dbReference type="SUPFAM" id="SSF49265">
    <property type="entry name" value="Fibronectin type III"/>
    <property type="match status" value="1"/>
</dbReference>
<reference evidence="2" key="1">
    <citation type="journal article" date="2013" name="Genome Biol.">
        <title>Draft genome of the mountain pine beetle, Dendroctonus ponderosae Hopkins, a major forest pest.</title>
        <authorList>
            <person name="Keeling C.I."/>
            <person name="Yuen M.M."/>
            <person name="Liao N.Y."/>
            <person name="Docking T.R."/>
            <person name="Chan S.K."/>
            <person name="Taylor G.A."/>
            <person name="Palmquist D.L."/>
            <person name="Jackman S.D."/>
            <person name="Nguyen A."/>
            <person name="Li M."/>
            <person name="Henderson H."/>
            <person name="Janes J.K."/>
            <person name="Zhao Y."/>
            <person name="Pandoh P."/>
            <person name="Moore R."/>
            <person name="Sperling F.A."/>
            <person name="Huber D.P."/>
            <person name="Birol I."/>
            <person name="Jones S.J."/>
            <person name="Bohlmann J."/>
        </authorList>
    </citation>
    <scope>NUCLEOTIDE SEQUENCE</scope>
</reference>
<dbReference type="Pfam" id="PF00041">
    <property type="entry name" value="fn3"/>
    <property type="match status" value="1"/>
</dbReference>
<dbReference type="FunFam" id="2.60.40.10:FF:001167">
    <property type="entry name" value="Roundabout 2, isoform B"/>
    <property type="match status" value="1"/>
</dbReference>
<name>N6U523_DENPD</name>
<evidence type="ECO:0000313" key="2">
    <source>
        <dbReference type="EMBL" id="ENN75741.1"/>
    </source>
</evidence>
<gene>
    <name evidence="2" type="ORF">YQE_07701</name>
</gene>
<dbReference type="FunFam" id="2.60.40.10:FF:000028">
    <property type="entry name" value="Neuronal cell adhesion molecule"/>
    <property type="match status" value="1"/>
</dbReference>
<sequence length="310" mass="33618">MFAVRAENAQGLSPASKVSATARTLANTRSLPNSELDTARAALSTKLIDLQDARSQSSGSVRLIWLLAAVDYVEGFYIRFRELSGGSHNYNILTVLNIETTFYTVTNLKKFTKYEFFISPFYKSVEGQPSNSRIAQTLEDVPSAPPDTITAGFFNNTAGWVRWSPPPPQHCNGIITGYKIQIKGGVTRTITMNATTTSILISNLTTGNPYSARVAATTSAGQGPFSASVPLLTAPRAQSPRTLGPLVPLVRQTWFVVLLAFIVLALLVGAGFLLYLRGKRSITKELGHLDVPVVNASHLSAKESLWIDRG</sequence>
<dbReference type="InterPro" id="IPR036116">
    <property type="entry name" value="FN3_sf"/>
</dbReference>
<dbReference type="OMA" id="ENQIPPW"/>
<dbReference type="EMBL" id="KB741002">
    <property type="protein sequence ID" value="ENN75741.1"/>
    <property type="molecule type" value="Genomic_DNA"/>
</dbReference>
<dbReference type="GO" id="GO:0031430">
    <property type="term" value="C:M band"/>
    <property type="evidence" value="ECO:0007669"/>
    <property type="project" value="TreeGrafter"/>
</dbReference>
<dbReference type="Gene3D" id="2.60.40.10">
    <property type="entry name" value="Immunoglobulins"/>
    <property type="match status" value="2"/>
</dbReference>
<dbReference type="PRINTS" id="PR00014">
    <property type="entry name" value="FNTYPEIII"/>
</dbReference>
<evidence type="ECO:0000256" key="1">
    <source>
        <dbReference type="ARBA" id="ARBA00022737"/>
    </source>
</evidence>
<proteinExistence type="predicted"/>
<dbReference type="InterPro" id="IPR003961">
    <property type="entry name" value="FN3_dom"/>
</dbReference>
<dbReference type="OrthoDB" id="428111at2759"/>
<feature type="non-terminal residue" evidence="2">
    <location>
        <position position="1"/>
    </location>
</feature>
<dbReference type="SMART" id="SM00060">
    <property type="entry name" value="FN3"/>
    <property type="match status" value="2"/>
</dbReference>
<dbReference type="InterPro" id="IPR050964">
    <property type="entry name" value="Striated_Muscle_Regulatory"/>
</dbReference>
<accession>N6U523</accession>
<keyword evidence="1" id="KW-0677">Repeat</keyword>
<protein>
    <submittedName>
        <fullName evidence="2">Uncharacterized protein</fullName>
    </submittedName>
</protein>
<dbReference type="HOGENOM" id="CLU_897935_0_0_1"/>
<dbReference type="PROSITE" id="PS50853">
    <property type="entry name" value="FN3"/>
    <property type="match status" value="2"/>
</dbReference>